<evidence type="ECO:0000313" key="2">
    <source>
        <dbReference type="Proteomes" id="UP000239210"/>
    </source>
</evidence>
<sequence>MRVGVYVDGYNLYYGGRDCCGGRGSAGWKWLDIRALVAAAIAKQGGWTNASLHRVVYCTARVDAATNPSAHADQDVYLKALRATGSVDWIEYGNYVARTKTGLLATQDPQTRKPQIASSAWPIMIQDANGAKVPNARFMVQYLHLEEKGSDVNVASHLLLDVLTNAVDAAVVVSNDSDLAFPIRAARDRVPVGLINPRSAGYTAGDLQGKPTDGVGGHWWWKLNAAAYRSAQLPDPAGTFTRPQGW</sequence>
<dbReference type="EMBL" id="PVTG01000024">
    <property type="protein sequence ID" value="PRY37185.1"/>
    <property type="molecule type" value="Genomic_DNA"/>
</dbReference>
<accession>A0A2T0SUV0</accession>
<dbReference type="RefSeq" id="WP_106281994.1">
    <property type="nucleotide sequence ID" value="NZ_PVTG01000024.1"/>
</dbReference>
<organism evidence="1 2">
    <name type="scientific">Geodermatophilus tzadiensis</name>
    <dbReference type="NCBI Taxonomy" id="1137988"/>
    <lineage>
        <taxon>Bacteria</taxon>
        <taxon>Bacillati</taxon>
        <taxon>Actinomycetota</taxon>
        <taxon>Actinomycetes</taxon>
        <taxon>Geodermatophilales</taxon>
        <taxon>Geodermatophilaceae</taxon>
        <taxon>Geodermatophilus</taxon>
    </lineage>
</organism>
<gene>
    <name evidence="1" type="ORF">LY71_12450</name>
</gene>
<name>A0A2T0SUV0_9ACTN</name>
<evidence type="ECO:0000313" key="1">
    <source>
        <dbReference type="EMBL" id="PRY37185.1"/>
    </source>
</evidence>
<comment type="caution">
    <text evidence="1">The sequence shown here is derived from an EMBL/GenBank/DDBJ whole genome shotgun (WGS) entry which is preliminary data.</text>
</comment>
<keyword evidence="2" id="KW-1185">Reference proteome</keyword>
<dbReference type="OrthoDB" id="9809421at2"/>
<dbReference type="AlphaFoldDB" id="A0A2T0SUV0"/>
<proteinExistence type="predicted"/>
<reference evidence="1 2" key="1">
    <citation type="submission" date="2018-03" db="EMBL/GenBank/DDBJ databases">
        <title>Genomic Encyclopedia of Archaeal and Bacterial Type Strains, Phase II (KMG-II): from individual species to whole genera.</title>
        <authorList>
            <person name="Goeker M."/>
        </authorList>
    </citation>
    <scope>NUCLEOTIDE SEQUENCE [LARGE SCALE GENOMIC DNA]</scope>
    <source>
        <strain evidence="1 2">DSM 45416</strain>
    </source>
</reference>
<dbReference type="Proteomes" id="UP000239210">
    <property type="component" value="Unassembled WGS sequence"/>
</dbReference>
<protein>
    <submittedName>
        <fullName evidence="1">NYN domain-containing protein</fullName>
    </submittedName>
</protein>
<dbReference type="Gene3D" id="3.40.50.1010">
    <property type="entry name" value="5'-nuclease"/>
    <property type="match status" value="1"/>
</dbReference>